<protein>
    <submittedName>
        <fullName evidence="3">Universal stress protein UspA</fullName>
    </submittedName>
</protein>
<comment type="caution">
    <text evidence="3">The sequence shown here is derived from an EMBL/GenBank/DDBJ whole genome shotgun (WGS) entry which is preliminary data.</text>
</comment>
<evidence type="ECO:0000256" key="1">
    <source>
        <dbReference type="ARBA" id="ARBA00008791"/>
    </source>
</evidence>
<dbReference type="Pfam" id="PF00582">
    <property type="entry name" value="Usp"/>
    <property type="match status" value="1"/>
</dbReference>
<evidence type="ECO:0000313" key="3">
    <source>
        <dbReference type="EMBL" id="TQS84541.1"/>
    </source>
</evidence>
<accession>A0A8J8TFK2</accession>
<proteinExistence type="inferred from homology"/>
<gene>
    <name evidence="3" type="ORF">A3207_00405</name>
</gene>
<dbReference type="InterPro" id="IPR014729">
    <property type="entry name" value="Rossmann-like_a/b/a_fold"/>
</dbReference>
<organism evidence="3 4">
    <name type="scientific">Candidatus Methanomassiliicoccus intestinalis</name>
    <dbReference type="NCBI Taxonomy" id="1406512"/>
    <lineage>
        <taxon>Archaea</taxon>
        <taxon>Methanobacteriati</taxon>
        <taxon>Thermoplasmatota</taxon>
        <taxon>Thermoplasmata</taxon>
        <taxon>Methanomassiliicoccales</taxon>
        <taxon>Methanomassiliicoccaceae</taxon>
        <taxon>Methanomassiliicoccus</taxon>
    </lineage>
</organism>
<dbReference type="RefSeq" id="WP_400203397.1">
    <property type="nucleotide sequence ID" value="NZ_CAYAYE010000029.1"/>
</dbReference>
<dbReference type="InterPro" id="IPR006015">
    <property type="entry name" value="Universal_stress_UspA"/>
</dbReference>
<dbReference type="CDD" id="cd00293">
    <property type="entry name" value="USP-like"/>
    <property type="match status" value="1"/>
</dbReference>
<feature type="domain" description="UspA" evidence="2">
    <location>
        <begin position="4"/>
        <end position="141"/>
    </location>
</feature>
<comment type="similarity">
    <text evidence="1">Belongs to the universal stress protein A family.</text>
</comment>
<dbReference type="Proteomes" id="UP000752814">
    <property type="component" value="Unassembled WGS sequence"/>
</dbReference>
<dbReference type="SUPFAM" id="SSF52402">
    <property type="entry name" value="Adenine nucleotide alpha hydrolases-like"/>
    <property type="match status" value="1"/>
</dbReference>
<dbReference type="PRINTS" id="PR01438">
    <property type="entry name" value="UNVRSLSTRESS"/>
</dbReference>
<evidence type="ECO:0000259" key="2">
    <source>
        <dbReference type="Pfam" id="PF00582"/>
    </source>
</evidence>
<dbReference type="AlphaFoldDB" id="A0A8J8TFK2"/>
<evidence type="ECO:0000313" key="4">
    <source>
        <dbReference type="Proteomes" id="UP000752814"/>
    </source>
</evidence>
<reference evidence="3" key="1">
    <citation type="submission" date="2016-03" db="EMBL/GenBank/DDBJ databases">
        <authorList>
            <person name="Borrel G."/>
            <person name="Mccann A."/>
            <person name="O'Toole P.W."/>
        </authorList>
    </citation>
    <scope>NUCLEOTIDE SEQUENCE</scope>
    <source>
        <strain evidence="3">183</strain>
    </source>
</reference>
<dbReference type="EMBL" id="LVVT01000001">
    <property type="protein sequence ID" value="TQS84541.1"/>
    <property type="molecule type" value="Genomic_DNA"/>
</dbReference>
<dbReference type="PANTHER" id="PTHR46268">
    <property type="entry name" value="STRESS RESPONSE PROTEIN NHAX"/>
    <property type="match status" value="1"/>
</dbReference>
<name>A0A8J8TFK2_9ARCH</name>
<dbReference type="InterPro" id="IPR006016">
    <property type="entry name" value="UspA"/>
</dbReference>
<dbReference type="PANTHER" id="PTHR46268:SF6">
    <property type="entry name" value="UNIVERSAL STRESS PROTEIN UP12"/>
    <property type="match status" value="1"/>
</dbReference>
<sequence length="153" mass="16538">MSQFTKILIPTDGSENTLPAITTGLTLAKQMNAEVTALYVVDQTAFVNFSMDSTIVSIFSLLEKEGKAAVSYIESEGEKLGVKVTSKILEGSPSKKIIEEAKENDLIVMGTLGRSGISKLLLGSVAERVVRYSPCPVLIIRSPQEKEDADDKN</sequence>
<dbReference type="Gene3D" id="3.40.50.620">
    <property type="entry name" value="HUPs"/>
    <property type="match status" value="1"/>
</dbReference>